<dbReference type="Pfam" id="PF14559">
    <property type="entry name" value="TPR_19"/>
    <property type="match status" value="1"/>
</dbReference>
<gene>
    <name evidence="1" type="ORF">H4F90_04465</name>
</gene>
<proteinExistence type="predicted"/>
<name>A0A839HQC1_9BURK</name>
<dbReference type="Proteomes" id="UP000586093">
    <property type="component" value="Unassembled WGS sequence"/>
</dbReference>
<keyword evidence="2" id="KW-1185">Reference proteome</keyword>
<evidence type="ECO:0000313" key="1">
    <source>
        <dbReference type="EMBL" id="MBB1161231.1"/>
    </source>
</evidence>
<dbReference type="InterPro" id="IPR011990">
    <property type="entry name" value="TPR-like_helical_dom_sf"/>
</dbReference>
<dbReference type="SUPFAM" id="SSF48452">
    <property type="entry name" value="TPR-like"/>
    <property type="match status" value="1"/>
</dbReference>
<sequence length="196" mass="21363">MPGLARAADTLADIQQSWEVIRYQTPARQREKAFEQLAERAHQLREAQPGRPEPLIWEGIVLSSWAGEKGGLGALGLVKQARGLYEQAIAIDARALDGSALASLGVLYAKVPGWPIGFGDKARAKELLQQALKINPQGIDPNFFYAELLADQGQNAEALSHLEKALQAPPRPARQIADTGRREEIKALMGKLQAAR</sequence>
<protein>
    <recommendedName>
        <fullName evidence="3">Tetratricopeptide repeat protein</fullName>
    </recommendedName>
</protein>
<dbReference type="Gene3D" id="1.25.40.10">
    <property type="entry name" value="Tetratricopeptide repeat domain"/>
    <property type="match status" value="1"/>
</dbReference>
<reference evidence="1 2" key="1">
    <citation type="submission" date="2020-08" db="EMBL/GenBank/DDBJ databases">
        <title>Aquariorum lacteus gen. nov., sp. nov., a new member of the family Comamonadaceae, isolated from freshwater aquarium.</title>
        <authorList>
            <person name="Chun S.-J."/>
        </authorList>
    </citation>
    <scope>NUCLEOTIDE SEQUENCE [LARGE SCALE GENOMIC DNA]</scope>
    <source>
        <strain evidence="1 2">SJAQ100</strain>
    </source>
</reference>
<accession>A0A839HQC1</accession>
<dbReference type="EMBL" id="JACIVI010000001">
    <property type="protein sequence ID" value="MBB1161231.1"/>
    <property type="molecule type" value="Genomic_DNA"/>
</dbReference>
<organism evidence="1 2">
    <name type="scientific">Aquariibacter albus</name>
    <dbReference type="NCBI Taxonomy" id="2759899"/>
    <lineage>
        <taxon>Bacteria</taxon>
        <taxon>Pseudomonadati</taxon>
        <taxon>Pseudomonadota</taxon>
        <taxon>Betaproteobacteria</taxon>
        <taxon>Burkholderiales</taxon>
        <taxon>Sphaerotilaceae</taxon>
        <taxon>Aquariibacter</taxon>
    </lineage>
</organism>
<evidence type="ECO:0008006" key="3">
    <source>
        <dbReference type="Google" id="ProtNLM"/>
    </source>
</evidence>
<evidence type="ECO:0000313" key="2">
    <source>
        <dbReference type="Proteomes" id="UP000586093"/>
    </source>
</evidence>
<comment type="caution">
    <text evidence="1">The sequence shown here is derived from an EMBL/GenBank/DDBJ whole genome shotgun (WGS) entry which is preliminary data.</text>
</comment>
<dbReference type="AlphaFoldDB" id="A0A839HQC1"/>